<protein>
    <submittedName>
        <fullName evidence="3">Uncharacterized protein</fullName>
    </submittedName>
</protein>
<evidence type="ECO:0000313" key="3">
    <source>
        <dbReference type="EMBL" id="MCM2372431.1"/>
    </source>
</evidence>
<dbReference type="EMBL" id="JAMQBK010000046">
    <property type="protein sequence ID" value="MCM2372431.1"/>
    <property type="molecule type" value="Genomic_DNA"/>
</dbReference>
<evidence type="ECO:0000256" key="1">
    <source>
        <dbReference type="SAM" id="MobiDB-lite"/>
    </source>
</evidence>
<name>A0ABT0U7U3_9BACT</name>
<gene>
    <name evidence="3" type="ORF">NB063_17620</name>
</gene>
<reference evidence="3 4" key="1">
    <citation type="journal article" date="2022" name="Syst. Appl. Microbiol.">
        <title>Rhodopirellula aestuarii sp. nov., a novel member of the genus Rhodopirellula isolated from brackish sediments collected in the Tagus River estuary, Portugal.</title>
        <authorList>
            <person name="Vitorino I.R."/>
            <person name="Klimek D."/>
            <person name="Calusinska M."/>
            <person name="Lobo-da-Cunha A."/>
            <person name="Vasconcelos V."/>
            <person name="Lage O.M."/>
        </authorList>
    </citation>
    <scope>NUCLEOTIDE SEQUENCE [LARGE SCALE GENOMIC DNA]</scope>
    <source>
        <strain evidence="3 4">ICT_H3.1</strain>
    </source>
</reference>
<feature type="compositionally biased region" description="Polar residues" evidence="1">
    <location>
        <begin position="1"/>
        <end position="15"/>
    </location>
</feature>
<keyword evidence="4" id="KW-1185">Reference proteome</keyword>
<keyword evidence="2" id="KW-1133">Transmembrane helix</keyword>
<feature type="transmembrane region" description="Helical" evidence="2">
    <location>
        <begin position="37"/>
        <end position="57"/>
    </location>
</feature>
<keyword evidence="2" id="KW-0812">Transmembrane</keyword>
<evidence type="ECO:0000256" key="2">
    <source>
        <dbReference type="SAM" id="Phobius"/>
    </source>
</evidence>
<dbReference type="Proteomes" id="UP001202961">
    <property type="component" value="Unassembled WGS sequence"/>
</dbReference>
<sequence>MSNSVFQNESNQSVSAHLGKDGSPHTPTPKNNSLSKALLSVGAMLSVILLCGLGLRISVGMISEQSRVSTDVTASPVSRSKAERLTERQLENERIREEARRKDRELLDRRRERLWREQCVDRPDKTAAYQIWYREVEEIEQQLKVAEEIQATLRPEDANHGPLAEGTVLWHRKQRLMELKADAPRH</sequence>
<keyword evidence="2" id="KW-0472">Membrane</keyword>
<feature type="region of interest" description="Disordered" evidence="1">
    <location>
        <begin position="1"/>
        <end position="31"/>
    </location>
</feature>
<proteinExistence type="predicted"/>
<dbReference type="RefSeq" id="WP_250930061.1">
    <property type="nucleotide sequence ID" value="NZ_JAMQBK010000046.1"/>
</dbReference>
<evidence type="ECO:0000313" key="4">
    <source>
        <dbReference type="Proteomes" id="UP001202961"/>
    </source>
</evidence>
<accession>A0ABT0U7U3</accession>
<organism evidence="3 4">
    <name type="scientific">Aporhodopirellula aestuarii</name>
    <dbReference type="NCBI Taxonomy" id="2950107"/>
    <lineage>
        <taxon>Bacteria</taxon>
        <taxon>Pseudomonadati</taxon>
        <taxon>Planctomycetota</taxon>
        <taxon>Planctomycetia</taxon>
        <taxon>Pirellulales</taxon>
        <taxon>Pirellulaceae</taxon>
        <taxon>Aporhodopirellula</taxon>
    </lineage>
</organism>
<comment type="caution">
    <text evidence="3">The sequence shown here is derived from an EMBL/GenBank/DDBJ whole genome shotgun (WGS) entry which is preliminary data.</text>
</comment>